<proteinExistence type="predicted"/>
<dbReference type="GO" id="GO:0015074">
    <property type="term" value="P:DNA integration"/>
    <property type="evidence" value="ECO:0007669"/>
    <property type="project" value="InterPro"/>
</dbReference>
<dbReference type="STRING" id="1838280.A6M21_08165"/>
<comment type="caution">
    <text evidence="2">The sequence shown here is derived from an EMBL/GenBank/DDBJ whole genome shotgun (WGS) entry which is preliminary data.</text>
</comment>
<dbReference type="InterPro" id="IPR011010">
    <property type="entry name" value="DNA_brk_join_enz"/>
</dbReference>
<dbReference type="SUPFAM" id="SSF56349">
    <property type="entry name" value="DNA breaking-rejoining enzymes"/>
    <property type="match status" value="1"/>
</dbReference>
<dbReference type="GO" id="GO:0006310">
    <property type="term" value="P:DNA recombination"/>
    <property type="evidence" value="ECO:0007669"/>
    <property type="project" value="UniProtKB-KW"/>
</dbReference>
<accession>A0A1B7LFT3</accession>
<gene>
    <name evidence="2" type="ORF">A6M21_08165</name>
</gene>
<evidence type="ECO:0000313" key="2">
    <source>
        <dbReference type="EMBL" id="OAT83497.1"/>
    </source>
</evidence>
<keyword evidence="3" id="KW-1185">Reference proteome</keyword>
<name>A0A1B7LFT3_9FIRM</name>
<reference evidence="2 3" key="1">
    <citation type="submission" date="2016-04" db="EMBL/GenBank/DDBJ databases">
        <authorList>
            <person name="Evans L.H."/>
            <person name="Alamgir A."/>
            <person name="Owens N."/>
            <person name="Weber N.D."/>
            <person name="Virtaneva K."/>
            <person name="Barbian K."/>
            <person name="Babar A."/>
            <person name="Rosenke K."/>
        </authorList>
    </citation>
    <scope>NUCLEOTIDE SEQUENCE [LARGE SCALE GENOMIC DNA]</scope>
    <source>
        <strain evidence="2 3">LMa1</strain>
    </source>
</reference>
<dbReference type="AlphaFoldDB" id="A0A1B7LFT3"/>
<sequence length="396" mass="45511">MGRGSRSKTIYMQVKTLVNRARRYGMSKKDDSVEIRNISIYSTNTYDKVRTVGMSFASWLTEKRNTPVFRMVTVTAEDISSYIEKRLGQYKNGEITASTLKADISCLRKIENLVNHYYGKVSWDIPTERGARREKWGVPKKIRGENTPQRGPAYTKRQADRIVNEVEASYGRKVADALRFCRATGCRQESIADIGDKGVRASRIDTKNGTVTLLEKGGKWRTVRYDPHYQEFMERLTAQAENKESPLFAGLFKDTNASGERLEAEKMREEKKRASRHLNRVVKDAAKKEGMIGRGLHGFRKEFAVRRHAEYSKEVRSLVQSKNRQVLSSEYGVGERKARDIIEGWAKAGRDDKERRRLAKEMDTIARLKLSKDLGHNRLDVTYDYVPRKKGIRPSN</sequence>
<organism evidence="2 3">
    <name type="scientific">Desulfotomaculum copahuensis</name>
    <dbReference type="NCBI Taxonomy" id="1838280"/>
    <lineage>
        <taxon>Bacteria</taxon>
        <taxon>Bacillati</taxon>
        <taxon>Bacillota</taxon>
        <taxon>Clostridia</taxon>
        <taxon>Eubacteriales</taxon>
        <taxon>Desulfotomaculaceae</taxon>
        <taxon>Desulfotomaculum</taxon>
    </lineage>
</organism>
<evidence type="ECO:0008006" key="4">
    <source>
        <dbReference type="Google" id="ProtNLM"/>
    </source>
</evidence>
<dbReference type="Gene3D" id="1.10.443.10">
    <property type="entry name" value="Intergrase catalytic core"/>
    <property type="match status" value="1"/>
</dbReference>
<keyword evidence="1" id="KW-0233">DNA recombination</keyword>
<dbReference type="Proteomes" id="UP000078532">
    <property type="component" value="Unassembled WGS sequence"/>
</dbReference>
<evidence type="ECO:0000256" key="1">
    <source>
        <dbReference type="ARBA" id="ARBA00023172"/>
    </source>
</evidence>
<dbReference type="EMBL" id="LYVF01000111">
    <property type="protein sequence ID" value="OAT83497.1"/>
    <property type="molecule type" value="Genomic_DNA"/>
</dbReference>
<evidence type="ECO:0000313" key="3">
    <source>
        <dbReference type="Proteomes" id="UP000078532"/>
    </source>
</evidence>
<dbReference type="GO" id="GO:0003677">
    <property type="term" value="F:DNA binding"/>
    <property type="evidence" value="ECO:0007669"/>
    <property type="project" value="InterPro"/>
</dbReference>
<dbReference type="InterPro" id="IPR013762">
    <property type="entry name" value="Integrase-like_cat_sf"/>
</dbReference>
<protein>
    <recommendedName>
        <fullName evidence="4">Tyr recombinase domain-containing protein</fullName>
    </recommendedName>
</protein>